<dbReference type="EMBL" id="CAFBLJ010000019">
    <property type="protein sequence ID" value="CAB4862670.1"/>
    <property type="molecule type" value="Genomic_DNA"/>
</dbReference>
<dbReference type="EMBL" id="CAFBPS010000040">
    <property type="protein sequence ID" value="CAB5027956.1"/>
    <property type="molecule type" value="Genomic_DNA"/>
</dbReference>
<evidence type="ECO:0000313" key="3">
    <source>
        <dbReference type="EMBL" id="CAB4710329.1"/>
    </source>
</evidence>
<dbReference type="InterPro" id="IPR050523">
    <property type="entry name" value="AKR_Detox_Biosynth"/>
</dbReference>
<sequence length="329" mass="36525">MHHVRFGRTGLKVSRLCLGTMTFGYQCDEDTSFAIMDAAAEAGIDFIDTADMYPLGAPPELFGRTEEIVGKWLKGRRDDFIVATKCFFPTGKKAWEAGNSRHNIMRSVDISLKRLGTDHIDLYQVHSWDTETRVDETLTAMDDLVKSGKVRYVGCSNVLAYQLARSVGRAEVLGVSGFECVQPRYNMLFRENERELLPLCAEENIAVIPYNPLAGGFLSGKHLRGAPTEGGRFTLGYAAGRYQDRYWHDRMFDTVDQIRPIAEEAGVSMATLAVQWVLANPTITSPIIGASRPDQIADPVAAVGSPIDAGIKARIDELTYEYRFGDNAR</sequence>
<evidence type="ECO:0000256" key="1">
    <source>
        <dbReference type="ARBA" id="ARBA00023002"/>
    </source>
</evidence>
<keyword evidence="1" id="KW-0560">Oxidoreductase</keyword>
<evidence type="ECO:0000259" key="2">
    <source>
        <dbReference type="Pfam" id="PF00248"/>
    </source>
</evidence>
<proteinExistence type="predicted"/>
<dbReference type="GO" id="GO:0005829">
    <property type="term" value="C:cytosol"/>
    <property type="evidence" value="ECO:0007669"/>
    <property type="project" value="UniProtKB-ARBA"/>
</dbReference>
<dbReference type="EMBL" id="CAEZYH010000007">
    <property type="protein sequence ID" value="CAB4710329.1"/>
    <property type="molecule type" value="Genomic_DNA"/>
</dbReference>
<dbReference type="GO" id="GO:0016491">
    <property type="term" value="F:oxidoreductase activity"/>
    <property type="evidence" value="ECO:0007669"/>
    <property type="project" value="UniProtKB-KW"/>
</dbReference>
<dbReference type="PANTHER" id="PTHR43364:SF4">
    <property type="entry name" value="NAD(P)-LINKED OXIDOREDUCTASE SUPERFAMILY PROTEIN"/>
    <property type="match status" value="1"/>
</dbReference>
<dbReference type="EMBL" id="CAFBMF010000029">
    <property type="protein sequence ID" value="CAB4895411.1"/>
    <property type="molecule type" value="Genomic_DNA"/>
</dbReference>
<dbReference type="SUPFAM" id="SSF51430">
    <property type="entry name" value="NAD(P)-linked oxidoreductase"/>
    <property type="match status" value="1"/>
</dbReference>
<evidence type="ECO:0000313" key="5">
    <source>
        <dbReference type="EMBL" id="CAB4895411.1"/>
    </source>
</evidence>
<dbReference type="Gene3D" id="3.20.20.100">
    <property type="entry name" value="NADP-dependent oxidoreductase domain"/>
    <property type="match status" value="1"/>
</dbReference>
<feature type="domain" description="NADP-dependent oxidoreductase" evidence="2">
    <location>
        <begin position="15"/>
        <end position="318"/>
    </location>
</feature>
<dbReference type="AlphaFoldDB" id="A0A6J6QHE6"/>
<dbReference type="PANTHER" id="PTHR43364">
    <property type="entry name" value="NADH-SPECIFIC METHYLGLYOXAL REDUCTASE-RELATED"/>
    <property type="match status" value="1"/>
</dbReference>
<organism evidence="3">
    <name type="scientific">freshwater metagenome</name>
    <dbReference type="NCBI Taxonomy" id="449393"/>
    <lineage>
        <taxon>unclassified sequences</taxon>
        <taxon>metagenomes</taxon>
        <taxon>ecological metagenomes</taxon>
    </lineage>
</organism>
<dbReference type="Pfam" id="PF00248">
    <property type="entry name" value="Aldo_ket_red"/>
    <property type="match status" value="1"/>
</dbReference>
<reference evidence="3" key="1">
    <citation type="submission" date="2020-05" db="EMBL/GenBank/DDBJ databases">
        <authorList>
            <person name="Chiriac C."/>
            <person name="Salcher M."/>
            <person name="Ghai R."/>
            <person name="Kavagutti S V."/>
        </authorList>
    </citation>
    <scope>NUCLEOTIDE SEQUENCE</scope>
</reference>
<dbReference type="InterPro" id="IPR023210">
    <property type="entry name" value="NADP_OxRdtase_dom"/>
</dbReference>
<accession>A0A6J6QHE6</accession>
<dbReference type="InterPro" id="IPR036812">
    <property type="entry name" value="NAD(P)_OxRdtase_dom_sf"/>
</dbReference>
<evidence type="ECO:0000313" key="4">
    <source>
        <dbReference type="EMBL" id="CAB4862670.1"/>
    </source>
</evidence>
<protein>
    <submittedName>
        <fullName evidence="3">Unannotated protein</fullName>
    </submittedName>
</protein>
<dbReference type="FunFam" id="3.20.20.100:FF:000004">
    <property type="entry name" value="Oxidoreductase, aldo/keto reductase"/>
    <property type="match status" value="1"/>
</dbReference>
<evidence type="ECO:0000313" key="6">
    <source>
        <dbReference type="EMBL" id="CAB5027956.1"/>
    </source>
</evidence>
<name>A0A6J6QHE6_9ZZZZ</name>
<gene>
    <name evidence="3" type="ORF">UFOPK2658_00365</name>
    <name evidence="4" type="ORF">UFOPK3304_00545</name>
    <name evidence="5" type="ORF">UFOPK3494_00644</name>
    <name evidence="6" type="ORF">UFOPK4134_00711</name>
</gene>